<feature type="compositionally biased region" description="Polar residues" evidence="1">
    <location>
        <begin position="151"/>
        <end position="162"/>
    </location>
</feature>
<gene>
    <name evidence="3" type="ORF">VMCG_06150</name>
</gene>
<dbReference type="InterPro" id="IPR025676">
    <property type="entry name" value="Clr5_dom"/>
</dbReference>
<accession>A0A423WGQ5</accession>
<feature type="domain" description="Clr5" evidence="2">
    <location>
        <begin position="49"/>
        <end position="101"/>
    </location>
</feature>
<feature type="compositionally biased region" description="Acidic residues" evidence="1">
    <location>
        <begin position="630"/>
        <end position="640"/>
    </location>
</feature>
<evidence type="ECO:0000313" key="3">
    <source>
        <dbReference type="EMBL" id="ROW02542.1"/>
    </source>
</evidence>
<organism evidence="3 4">
    <name type="scientific">Cytospora schulzeri</name>
    <dbReference type="NCBI Taxonomy" id="448051"/>
    <lineage>
        <taxon>Eukaryota</taxon>
        <taxon>Fungi</taxon>
        <taxon>Dikarya</taxon>
        <taxon>Ascomycota</taxon>
        <taxon>Pezizomycotina</taxon>
        <taxon>Sordariomycetes</taxon>
        <taxon>Sordariomycetidae</taxon>
        <taxon>Diaporthales</taxon>
        <taxon>Cytosporaceae</taxon>
        <taxon>Cytospora</taxon>
    </lineage>
</organism>
<dbReference type="Proteomes" id="UP000283895">
    <property type="component" value="Unassembled WGS sequence"/>
</dbReference>
<dbReference type="STRING" id="356882.A0A423WGQ5"/>
<dbReference type="Pfam" id="PF14420">
    <property type="entry name" value="Clr5"/>
    <property type="match status" value="1"/>
</dbReference>
<feature type="region of interest" description="Disordered" evidence="1">
    <location>
        <begin position="151"/>
        <end position="175"/>
    </location>
</feature>
<evidence type="ECO:0000259" key="2">
    <source>
        <dbReference type="Pfam" id="PF14420"/>
    </source>
</evidence>
<dbReference type="PANTHER" id="PTHR38788:SF3">
    <property type="entry name" value="CLR5 DOMAIN-CONTAINING PROTEIN"/>
    <property type="match status" value="1"/>
</dbReference>
<name>A0A423WGQ5_9PEZI</name>
<proteinExistence type="predicted"/>
<feature type="region of interest" description="Disordered" evidence="1">
    <location>
        <begin position="541"/>
        <end position="640"/>
    </location>
</feature>
<comment type="caution">
    <text evidence="3">The sequence shown here is derived from an EMBL/GenBank/DDBJ whole genome shotgun (WGS) entry which is preliminary data.</text>
</comment>
<sequence length="640" mass="71105">MSVLSSSRMPILTFRILLNMNIMASITSSVITSSVPFRTRPSASRYANKYDWDRHMSTIKRLYMDENMTLREVMDIMEKQYNFFATVKMYKVRLRRWGCSKYIKTKAEDVASLPDLLLNEGELQGPVQLASGRVVDAERLTSHLLRKRGISVTTSRKGSQPSEIHGVNDQGPSPSDMAVNPPDIFYVSEAILADTRNYVSGRLMSNKAFVSKGGCATIVSTFYSIRDLLRDGNLDEAVSLLRQAPKQMDSLLRYEPPRILEHLFMIIAHLRDIPGEQVSRTVRALVRYAAAAAAADLGWPPQHPLRRILSAFAILSEQDAPAQYDLATRGWKCLIEMLDCQLGTPECSSSNFSKWLDLGDSCGYDALPGTYLAERQWRVYREVAAGYGPGSPEAVKELFYVTELERQRVEAGGGSGADLEQLVEWTLRSIPEESECTKKYNCESYLADFHKEKKKKQIDLAERHLRARLDTRIELYATAASNSGNVLNPSLQANRPVTGQTETRHRRREDEPLPQPLPPVVRPRPRREVLRVAVAVDSRPAAEEVVVPEDGDGADEDDGEHEDHGAGSRVALAPNKCDGEGQKNQGNAADEDRHGGAGMGHLQGVAGDLEAAEYGEIAPADPGQAVEAMQEQDDGRCEEE</sequence>
<feature type="compositionally biased region" description="Acidic residues" evidence="1">
    <location>
        <begin position="546"/>
        <end position="560"/>
    </location>
</feature>
<feature type="region of interest" description="Disordered" evidence="1">
    <location>
        <begin position="483"/>
        <end position="524"/>
    </location>
</feature>
<evidence type="ECO:0000256" key="1">
    <source>
        <dbReference type="SAM" id="MobiDB-lite"/>
    </source>
</evidence>
<dbReference type="EMBL" id="LKEA01000017">
    <property type="protein sequence ID" value="ROW02542.1"/>
    <property type="molecule type" value="Genomic_DNA"/>
</dbReference>
<protein>
    <recommendedName>
        <fullName evidence="2">Clr5 domain-containing protein</fullName>
    </recommendedName>
</protein>
<feature type="compositionally biased region" description="Pro residues" evidence="1">
    <location>
        <begin position="513"/>
        <end position="522"/>
    </location>
</feature>
<feature type="compositionally biased region" description="Polar residues" evidence="1">
    <location>
        <begin position="483"/>
        <end position="501"/>
    </location>
</feature>
<dbReference type="OrthoDB" id="539213at2759"/>
<dbReference type="AlphaFoldDB" id="A0A423WGQ5"/>
<evidence type="ECO:0000313" key="4">
    <source>
        <dbReference type="Proteomes" id="UP000283895"/>
    </source>
</evidence>
<reference evidence="3 4" key="1">
    <citation type="submission" date="2015-09" db="EMBL/GenBank/DDBJ databases">
        <title>Host preference determinants of Valsa canker pathogens revealed by comparative genomics.</title>
        <authorList>
            <person name="Yin Z."/>
            <person name="Huang L."/>
        </authorList>
    </citation>
    <scope>NUCLEOTIDE SEQUENCE [LARGE SCALE GENOMIC DNA]</scope>
    <source>
        <strain evidence="3 4">03-1</strain>
    </source>
</reference>
<keyword evidence="4" id="KW-1185">Reference proteome</keyword>
<dbReference type="PANTHER" id="PTHR38788">
    <property type="entry name" value="CLR5 DOMAIN-CONTAINING PROTEIN"/>
    <property type="match status" value="1"/>
</dbReference>